<proteinExistence type="predicted"/>
<dbReference type="Proteomes" id="UP000247780">
    <property type="component" value="Unassembled WGS sequence"/>
</dbReference>
<reference evidence="1 2" key="1">
    <citation type="submission" date="2018-04" db="EMBL/GenBank/DDBJ databases">
        <title>Active sludge and wastewater microbial communities from Klosterneuburg, Austria.</title>
        <authorList>
            <person name="Wagner M."/>
        </authorList>
    </citation>
    <scope>NUCLEOTIDE SEQUENCE [LARGE SCALE GENOMIC DNA]</scope>
    <source>
        <strain evidence="1 2">Nm 57</strain>
    </source>
</reference>
<protein>
    <submittedName>
        <fullName evidence="1">Uncharacterized protein</fullName>
    </submittedName>
</protein>
<name>A0ABX5M417_9PROT</name>
<keyword evidence="2" id="KW-1185">Reference proteome</keyword>
<evidence type="ECO:0000313" key="2">
    <source>
        <dbReference type="Proteomes" id="UP000247780"/>
    </source>
</evidence>
<evidence type="ECO:0000313" key="1">
    <source>
        <dbReference type="EMBL" id="PXV76080.1"/>
    </source>
</evidence>
<sequence length="55" mass="6140">MSVLSQVEGQFKTDVDIIKLYFEAYTEEDLGDDSLIRAALGDIACICGMTWLTHL</sequence>
<comment type="caution">
    <text evidence="1">The sequence shown here is derived from an EMBL/GenBank/DDBJ whole genome shotgun (WGS) entry which is preliminary data.</text>
</comment>
<organism evidence="1 2">
    <name type="scientific">Nitrosomonas eutropha</name>
    <dbReference type="NCBI Taxonomy" id="916"/>
    <lineage>
        <taxon>Bacteria</taxon>
        <taxon>Pseudomonadati</taxon>
        <taxon>Pseudomonadota</taxon>
        <taxon>Betaproteobacteria</taxon>
        <taxon>Nitrosomonadales</taxon>
        <taxon>Nitrosomonadaceae</taxon>
        <taxon>Nitrosomonas</taxon>
    </lineage>
</organism>
<dbReference type="RefSeq" id="WP_166485034.1">
    <property type="nucleotide sequence ID" value="NZ_QICQ01000035.1"/>
</dbReference>
<accession>A0ABX5M417</accession>
<dbReference type="EMBL" id="QICQ01000035">
    <property type="protein sequence ID" value="PXV76080.1"/>
    <property type="molecule type" value="Genomic_DNA"/>
</dbReference>
<gene>
    <name evidence="1" type="ORF">C8R14_13513</name>
</gene>